<dbReference type="Gene3D" id="3.30.70.1170">
    <property type="entry name" value="Sun protein, domain 3"/>
    <property type="match status" value="1"/>
</dbReference>
<evidence type="ECO:0000256" key="5">
    <source>
        <dbReference type="ARBA" id="ARBA00022552"/>
    </source>
</evidence>
<dbReference type="NCBIfam" id="TIGR00563">
    <property type="entry name" value="rsmB"/>
    <property type="match status" value="1"/>
</dbReference>
<dbReference type="NCBIfam" id="NF011494">
    <property type="entry name" value="PRK14902.1"/>
    <property type="match status" value="1"/>
</dbReference>
<dbReference type="InterPro" id="IPR011023">
    <property type="entry name" value="Nop2p"/>
</dbReference>
<accession>A0A974GWV8</accession>
<organism evidence="15 16">
    <name type="scientific">Sedimentibacter hydroxybenzoicus DSM 7310</name>
    <dbReference type="NCBI Taxonomy" id="1123245"/>
    <lineage>
        <taxon>Bacteria</taxon>
        <taxon>Bacillati</taxon>
        <taxon>Bacillota</taxon>
        <taxon>Tissierellia</taxon>
        <taxon>Sedimentibacter</taxon>
    </lineage>
</organism>
<name>A0A974GWV8_SEDHY</name>
<feature type="binding site" evidence="13">
    <location>
        <position position="328"/>
    </location>
    <ligand>
        <name>S-adenosyl-L-methionine</name>
        <dbReference type="ChEBI" id="CHEBI:59789"/>
    </ligand>
</feature>
<evidence type="ECO:0000256" key="13">
    <source>
        <dbReference type="PROSITE-ProRule" id="PRU01023"/>
    </source>
</evidence>
<dbReference type="PANTHER" id="PTHR22807">
    <property type="entry name" value="NOP2 YEAST -RELATED NOL1/NOP2/FMU SUN DOMAIN-CONTAINING"/>
    <property type="match status" value="1"/>
</dbReference>
<evidence type="ECO:0000256" key="6">
    <source>
        <dbReference type="ARBA" id="ARBA00022603"/>
    </source>
</evidence>
<keyword evidence="7 13" id="KW-0808">Transferase</keyword>
<dbReference type="GO" id="GO:0003723">
    <property type="term" value="F:RNA binding"/>
    <property type="evidence" value="ECO:0007669"/>
    <property type="project" value="UniProtKB-UniRule"/>
</dbReference>
<feature type="active site" description="Nucleophile" evidence="13">
    <location>
        <position position="381"/>
    </location>
</feature>
<dbReference type="Gene3D" id="1.10.940.10">
    <property type="entry name" value="NusB-like"/>
    <property type="match status" value="1"/>
</dbReference>
<dbReference type="Gene3D" id="3.40.50.150">
    <property type="entry name" value="Vaccinia Virus protein VP39"/>
    <property type="match status" value="1"/>
</dbReference>
<keyword evidence="16" id="KW-1185">Reference proteome</keyword>
<keyword evidence="6 13" id="KW-0489">Methyltransferase</keyword>
<dbReference type="Pfam" id="PF22458">
    <property type="entry name" value="RsmF-B_ferredox"/>
    <property type="match status" value="1"/>
</dbReference>
<dbReference type="Proteomes" id="UP000611629">
    <property type="component" value="Unassembled WGS sequence"/>
</dbReference>
<comment type="function">
    <text evidence="1">Specifically methylates the cytosine at position 967 (m5C967) of 16S rRNA.</text>
</comment>
<dbReference type="PRINTS" id="PR02008">
    <property type="entry name" value="RCMTFAMILY"/>
</dbReference>
<evidence type="ECO:0000256" key="11">
    <source>
        <dbReference type="ARBA" id="ARBA00031088"/>
    </source>
</evidence>
<dbReference type="Pfam" id="PF01189">
    <property type="entry name" value="Methyltr_RsmB-F"/>
    <property type="match status" value="1"/>
</dbReference>
<evidence type="ECO:0000313" key="15">
    <source>
        <dbReference type="EMBL" id="NYB74455.1"/>
    </source>
</evidence>
<dbReference type="SUPFAM" id="SSF48013">
    <property type="entry name" value="NusB-like"/>
    <property type="match status" value="1"/>
</dbReference>
<feature type="binding site" evidence="13">
    <location>
        <begin position="259"/>
        <end position="265"/>
    </location>
    <ligand>
        <name>S-adenosyl-L-methionine</name>
        <dbReference type="ChEBI" id="CHEBI:59789"/>
    </ligand>
</feature>
<comment type="caution">
    <text evidence="15">The sequence shown here is derived from an EMBL/GenBank/DDBJ whole genome shotgun (WGS) entry which is preliminary data.</text>
</comment>
<feature type="binding site" evidence="13">
    <location>
        <position position="310"/>
    </location>
    <ligand>
        <name>S-adenosyl-L-methionine</name>
        <dbReference type="ChEBI" id="CHEBI:59789"/>
    </ligand>
</feature>
<dbReference type="InterPro" id="IPR004573">
    <property type="entry name" value="rRNA_ssu_MeTfrase_B"/>
</dbReference>
<dbReference type="EMBL" id="JACBNQ010000009">
    <property type="protein sequence ID" value="NYB74455.1"/>
    <property type="molecule type" value="Genomic_DNA"/>
</dbReference>
<dbReference type="RefSeq" id="WP_179238145.1">
    <property type="nucleotide sequence ID" value="NZ_JACBNQ010000009.1"/>
</dbReference>
<dbReference type="InterPro" id="IPR054728">
    <property type="entry name" value="RsmB-like_ferredoxin"/>
</dbReference>
<evidence type="ECO:0000256" key="10">
    <source>
        <dbReference type="ARBA" id="ARBA00030399"/>
    </source>
</evidence>
<dbReference type="InterPro" id="IPR035926">
    <property type="entry name" value="NusB-like_sf"/>
</dbReference>
<keyword evidence="9 13" id="KW-0694">RNA-binding</keyword>
<evidence type="ECO:0000256" key="3">
    <source>
        <dbReference type="ARBA" id="ARBA00012140"/>
    </source>
</evidence>
<keyword evidence="5" id="KW-0698">rRNA processing</keyword>
<reference evidence="15" key="1">
    <citation type="submission" date="2020-07" db="EMBL/GenBank/DDBJ databases">
        <title>Genomic analysis of a strain of Sedimentibacter Hydroxybenzoicus DSM7310.</title>
        <authorList>
            <person name="Ma S."/>
        </authorList>
    </citation>
    <scope>NUCLEOTIDE SEQUENCE</scope>
    <source>
        <strain evidence="15">DSM 7310</strain>
    </source>
</reference>
<dbReference type="InterPro" id="IPR049560">
    <property type="entry name" value="MeTrfase_RsmB-F_NOP2_cat"/>
</dbReference>
<dbReference type="PROSITE" id="PS51686">
    <property type="entry name" value="SAM_MT_RSMB_NOP"/>
    <property type="match status" value="1"/>
</dbReference>
<dbReference type="GO" id="GO:0008649">
    <property type="term" value="F:rRNA methyltransferase activity"/>
    <property type="evidence" value="ECO:0007669"/>
    <property type="project" value="InterPro"/>
</dbReference>
<keyword evidence="8 13" id="KW-0949">S-adenosyl-L-methionine</keyword>
<evidence type="ECO:0000256" key="12">
    <source>
        <dbReference type="ARBA" id="ARBA00047283"/>
    </source>
</evidence>
<dbReference type="PANTHER" id="PTHR22807:SF53">
    <property type="entry name" value="RIBOSOMAL RNA SMALL SUBUNIT METHYLTRANSFERASE B-RELATED"/>
    <property type="match status" value="1"/>
</dbReference>
<dbReference type="CDD" id="cd02440">
    <property type="entry name" value="AdoMet_MTases"/>
    <property type="match status" value="1"/>
</dbReference>
<dbReference type="NCBIfam" id="TIGR00446">
    <property type="entry name" value="nop2p"/>
    <property type="match status" value="1"/>
</dbReference>
<dbReference type="InterPro" id="IPR023267">
    <property type="entry name" value="RCMT"/>
</dbReference>
<sequence>MNNSYRTQAIETLKKIFKDKSYSNIVINNDMKNVERRFLSLYRKSVLGVVENLIYIDWIINEMSVTKTKKMEMDVLTVLRLAVYQIFFLDKSHENIVVNESVQYIKDKGNVRGSKFVNAVLRNTLRNKDKLTAKMNELPEDEYLSVKYSYPKELIIKWKKQFGKDVEQVLIANNTEAPLEIRVNTLKIQRDELIKLLEEKGIKVYKCKYADKGLVIENPFEIDKTSEYKDGLFSVQSESSMLSGQILNPKENSFIIDMCAAPGGKTLNAAEMMNNTGKIIARDIYPGKLKLIENELKRLGISNVKVEKYDATVLDESLIEKADYVIADVPCTGLGIIRRKPEIKYNKTDKELNDIKEIQYKILENASKYIKQTGELVYSTCTTNLEENFELINRFLKNNKGYALADISENVHEYFDAAGQGYIEIYPHLHGMDGFFIAKIKRI</sequence>
<feature type="domain" description="SAM-dependent MTase RsmB/NOP-type" evidence="14">
    <location>
        <begin position="169"/>
        <end position="443"/>
    </location>
</feature>
<evidence type="ECO:0000256" key="2">
    <source>
        <dbReference type="ARBA" id="ARBA00004496"/>
    </source>
</evidence>
<comment type="subcellular location">
    <subcellularLocation>
        <location evidence="2">Cytoplasm</location>
    </subcellularLocation>
</comment>
<dbReference type="GO" id="GO:0006355">
    <property type="term" value="P:regulation of DNA-templated transcription"/>
    <property type="evidence" value="ECO:0007669"/>
    <property type="project" value="InterPro"/>
</dbReference>
<dbReference type="InterPro" id="IPR001678">
    <property type="entry name" value="MeTrfase_RsmB-F_NOP2_dom"/>
</dbReference>
<dbReference type="SUPFAM" id="SSF53335">
    <property type="entry name" value="S-adenosyl-L-methionine-dependent methyltransferases"/>
    <property type="match status" value="1"/>
</dbReference>
<dbReference type="InterPro" id="IPR029063">
    <property type="entry name" value="SAM-dependent_MTases_sf"/>
</dbReference>
<protein>
    <recommendedName>
        <fullName evidence="3">16S rRNA (cytosine(967)-C(5))-methyltransferase</fullName>
        <ecNumber evidence="3">2.1.1.176</ecNumber>
    </recommendedName>
    <alternativeName>
        <fullName evidence="10">16S rRNA m5C967 methyltransferase</fullName>
    </alternativeName>
    <alternativeName>
        <fullName evidence="11">rRNA (cytosine-C(5)-)-methyltransferase RsmB</fullName>
    </alternativeName>
</protein>
<evidence type="ECO:0000256" key="1">
    <source>
        <dbReference type="ARBA" id="ARBA00002724"/>
    </source>
</evidence>
<dbReference type="GO" id="GO:0005737">
    <property type="term" value="C:cytoplasm"/>
    <property type="evidence" value="ECO:0007669"/>
    <property type="project" value="UniProtKB-SubCell"/>
</dbReference>
<dbReference type="EC" id="2.1.1.176" evidence="3"/>
<evidence type="ECO:0000259" key="14">
    <source>
        <dbReference type="PROSITE" id="PS51686"/>
    </source>
</evidence>
<feature type="binding site" evidence="13">
    <location>
        <position position="283"/>
    </location>
    <ligand>
        <name>S-adenosyl-L-methionine</name>
        <dbReference type="ChEBI" id="CHEBI:59789"/>
    </ligand>
</feature>
<evidence type="ECO:0000313" key="16">
    <source>
        <dbReference type="Proteomes" id="UP000611629"/>
    </source>
</evidence>
<dbReference type="InterPro" id="IPR006027">
    <property type="entry name" value="NusB_RsmB_TIM44"/>
</dbReference>
<dbReference type="FunFam" id="3.40.50.150:FF:000022">
    <property type="entry name" value="Ribosomal RNA small subunit methyltransferase B"/>
    <property type="match status" value="1"/>
</dbReference>
<dbReference type="AlphaFoldDB" id="A0A974GWV8"/>
<comment type="similarity">
    <text evidence="13">Belongs to the class I-like SAM-binding methyltransferase superfamily. RsmB/NOP family.</text>
</comment>
<gene>
    <name evidence="15" type="primary">rsmB</name>
    <name evidence="15" type="ORF">HZF24_09940</name>
</gene>
<dbReference type="Pfam" id="PF01029">
    <property type="entry name" value="NusB"/>
    <property type="match status" value="1"/>
</dbReference>
<comment type="catalytic activity">
    <reaction evidence="12">
        <text>cytidine(967) in 16S rRNA + S-adenosyl-L-methionine = 5-methylcytidine(967) in 16S rRNA + S-adenosyl-L-homocysteine + H(+)</text>
        <dbReference type="Rhea" id="RHEA:42748"/>
        <dbReference type="Rhea" id="RHEA-COMP:10219"/>
        <dbReference type="Rhea" id="RHEA-COMP:10220"/>
        <dbReference type="ChEBI" id="CHEBI:15378"/>
        <dbReference type="ChEBI" id="CHEBI:57856"/>
        <dbReference type="ChEBI" id="CHEBI:59789"/>
        <dbReference type="ChEBI" id="CHEBI:74483"/>
        <dbReference type="ChEBI" id="CHEBI:82748"/>
        <dbReference type="EC" id="2.1.1.176"/>
    </reaction>
</comment>
<evidence type="ECO:0000256" key="7">
    <source>
        <dbReference type="ARBA" id="ARBA00022679"/>
    </source>
</evidence>
<evidence type="ECO:0000256" key="9">
    <source>
        <dbReference type="ARBA" id="ARBA00022884"/>
    </source>
</evidence>
<keyword evidence="4" id="KW-0963">Cytoplasm</keyword>
<evidence type="ECO:0000256" key="4">
    <source>
        <dbReference type="ARBA" id="ARBA00022490"/>
    </source>
</evidence>
<proteinExistence type="inferred from homology"/>
<evidence type="ECO:0000256" key="8">
    <source>
        <dbReference type="ARBA" id="ARBA00022691"/>
    </source>
</evidence>